<dbReference type="Gene3D" id="3.30.360.10">
    <property type="entry name" value="Dihydrodipicolinate Reductase, domain 2"/>
    <property type="match status" value="1"/>
</dbReference>
<evidence type="ECO:0000259" key="2">
    <source>
        <dbReference type="Pfam" id="PF22725"/>
    </source>
</evidence>
<feature type="domain" description="Gfo/Idh/MocA-like oxidoreductase N-terminal" evidence="1">
    <location>
        <begin position="6"/>
        <end position="116"/>
    </location>
</feature>
<dbReference type="PANTHER" id="PTHR43377:SF8">
    <property type="entry name" value="BLR3664 PROTEIN"/>
    <property type="match status" value="1"/>
</dbReference>
<gene>
    <name evidence="3" type="ORF">M3P21_06910</name>
</gene>
<organism evidence="3 4">
    <name type="scientific">Ruegeria spongiae</name>
    <dbReference type="NCBI Taxonomy" id="2942209"/>
    <lineage>
        <taxon>Bacteria</taxon>
        <taxon>Pseudomonadati</taxon>
        <taxon>Pseudomonadota</taxon>
        <taxon>Alphaproteobacteria</taxon>
        <taxon>Rhodobacterales</taxon>
        <taxon>Roseobacteraceae</taxon>
        <taxon>Ruegeria</taxon>
    </lineage>
</organism>
<dbReference type="InterPro" id="IPR055170">
    <property type="entry name" value="GFO_IDH_MocA-like_dom"/>
</dbReference>
<dbReference type="InterPro" id="IPR051450">
    <property type="entry name" value="Gfo/Idh/MocA_Oxidoreductases"/>
</dbReference>
<reference evidence="3" key="1">
    <citation type="submission" date="2022-05" db="EMBL/GenBank/DDBJ databases">
        <authorList>
            <person name="Park J.-S."/>
        </authorList>
    </citation>
    <scope>NUCLEOTIDE SEQUENCE</scope>
    <source>
        <strain evidence="3">2012CJ41-6</strain>
    </source>
</reference>
<dbReference type="SUPFAM" id="SSF51735">
    <property type="entry name" value="NAD(P)-binding Rossmann-fold domains"/>
    <property type="match status" value="1"/>
</dbReference>
<dbReference type="PANTHER" id="PTHR43377">
    <property type="entry name" value="BILIVERDIN REDUCTASE A"/>
    <property type="match status" value="1"/>
</dbReference>
<accession>A0ABT0Q292</accession>
<name>A0ABT0Q292_9RHOB</name>
<dbReference type="RefSeq" id="WP_249707975.1">
    <property type="nucleotide sequence ID" value="NZ_JAMFMB010000006.1"/>
</dbReference>
<comment type="caution">
    <text evidence="3">The sequence shown here is derived from an EMBL/GenBank/DDBJ whole genome shotgun (WGS) entry which is preliminary data.</text>
</comment>
<keyword evidence="4" id="KW-1185">Reference proteome</keyword>
<evidence type="ECO:0000313" key="4">
    <source>
        <dbReference type="Proteomes" id="UP001203880"/>
    </source>
</evidence>
<sequence>MTQPKRILVIGAGLIGSRHVAAVHCHPGCVLAGVVDADPARADETAPFFRDLFDVDVPVDGAIIATPTGLHHPQGVHCAARCWHMLIEKPVATTVEQAHDLAQIAARAGVRCLVGHHRRYHPAVDVLREVVGSGAIGDPISSTLIWSVRKPEDYFSALWRQSEGSPVMINLVHDIDLLRFVLGEITDICGFGAQPQRAAGRVESGAVALRFASGACGTISFADTAPSPWGFEAATGENPNIATTGQDMWWITGTSGAVSFPSLTLWTGARDWSQAPSPARLEAQRAVPLDAQLGHFLEVIDGTAAPIISLDDAARSLQATCRIEALLAADIKTGDMAHVV</sequence>
<dbReference type="Proteomes" id="UP001203880">
    <property type="component" value="Unassembled WGS sequence"/>
</dbReference>
<dbReference type="Pfam" id="PF22725">
    <property type="entry name" value="GFO_IDH_MocA_C3"/>
    <property type="match status" value="1"/>
</dbReference>
<proteinExistence type="predicted"/>
<dbReference type="Pfam" id="PF01408">
    <property type="entry name" value="GFO_IDH_MocA"/>
    <property type="match status" value="1"/>
</dbReference>
<dbReference type="SUPFAM" id="SSF55347">
    <property type="entry name" value="Glyceraldehyde-3-phosphate dehydrogenase-like, C-terminal domain"/>
    <property type="match status" value="1"/>
</dbReference>
<evidence type="ECO:0000259" key="1">
    <source>
        <dbReference type="Pfam" id="PF01408"/>
    </source>
</evidence>
<dbReference type="InterPro" id="IPR000683">
    <property type="entry name" value="Gfo/Idh/MocA-like_OxRdtase_N"/>
</dbReference>
<feature type="domain" description="GFO/IDH/MocA-like oxidoreductase" evidence="2">
    <location>
        <begin position="127"/>
        <end position="257"/>
    </location>
</feature>
<protein>
    <submittedName>
        <fullName evidence="3">Gfo/Idh/MocA family oxidoreductase</fullName>
    </submittedName>
</protein>
<dbReference type="EMBL" id="JAMFMB010000006">
    <property type="protein sequence ID" value="MCL6283258.1"/>
    <property type="molecule type" value="Genomic_DNA"/>
</dbReference>
<dbReference type="Gene3D" id="3.40.50.720">
    <property type="entry name" value="NAD(P)-binding Rossmann-like Domain"/>
    <property type="match status" value="1"/>
</dbReference>
<evidence type="ECO:0000313" key="3">
    <source>
        <dbReference type="EMBL" id="MCL6283258.1"/>
    </source>
</evidence>
<dbReference type="InterPro" id="IPR036291">
    <property type="entry name" value="NAD(P)-bd_dom_sf"/>
</dbReference>